<feature type="compositionally biased region" description="Acidic residues" evidence="1">
    <location>
        <begin position="516"/>
        <end position="536"/>
    </location>
</feature>
<dbReference type="GO" id="GO:0003676">
    <property type="term" value="F:nucleic acid binding"/>
    <property type="evidence" value="ECO:0007669"/>
    <property type="project" value="InterPro"/>
</dbReference>
<keyword evidence="3" id="KW-1185">Reference proteome</keyword>
<dbReference type="OrthoDB" id="448025at2759"/>
<comment type="caution">
    <text evidence="2">The sequence shown here is derived from an EMBL/GenBank/DDBJ whole genome shotgun (WGS) entry which is preliminary data.</text>
</comment>
<feature type="compositionally biased region" description="Low complexity" evidence="1">
    <location>
        <begin position="155"/>
        <end position="166"/>
    </location>
</feature>
<dbReference type="AlphaFoldDB" id="A0A1Q9CEM1"/>
<feature type="compositionally biased region" description="Basic and acidic residues" evidence="1">
    <location>
        <begin position="169"/>
        <end position="179"/>
    </location>
</feature>
<feature type="compositionally biased region" description="Acidic residues" evidence="1">
    <location>
        <begin position="494"/>
        <end position="506"/>
    </location>
</feature>
<dbReference type="InterPro" id="IPR036397">
    <property type="entry name" value="RNaseH_sf"/>
</dbReference>
<feature type="region of interest" description="Disordered" evidence="1">
    <location>
        <begin position="155"/>
        <end position="240"/>
    </location>
</feature>
<sequence>MLKSAHDAAMDLYLDVNRMANPYVRKDSETDQGQTNHCDDVPEREIGWTWWSRMSLFKQTWLECIDRMRPEDVPSDTALRDTLHSKIKESPALKLELTVHYDMLTYDDAKRSYKTLLHIMDRCIWRQREQKMLKQTQAGLQQMIQGKDLLSAMAAKAKGTEAATPAPEKPTKPPKHEDAAPVLPQSTAKAHAKQKLAKGKASGRPWYVSRSATNNVKKSIRRARREGKPKAKAKAEAKAKADRGDRIVKVNVKDRFEIDNRMNELGFSMPRARLKAQMMSDMVQDGKPGDRHVYIRVPGSNRVREIIFHDGEDELHEYDIGPEESKKVKKFSIVTVQPTWIRSKIKFLMDTGCGHDLISQCKVEKHGLETLVIITEPINAYVLDDTPSVLSLGKRCMKQGYGFVWPPGDNPFMINPDGKRISLFVNGDIPYVRAGSQKSVAHDDEMAATIKSILDQVKEEDSEKALNAVAATVDATPGEEEDPDDFAEGYSPDEIPDEVPVEDVAADEAGRPPDPPDGEDEQEREDDDEREIEVEGEGAPARKAKMKHYRTVRGAFKRELRSWGDLITFDFLDMRRAADMGIGNDDEAREVLVVRDVATRVIAAIPTPSRYTEDVVEALKRLIGRRKVKLAYSDAAPEFDAAMAQLRTSKGMVIQRGKGLTDNRRLQGKEIKDKDDVDRPFHGGNDDDDDDEPVQLPLLRYLYVALGAGGHDIFRVPCAK</sequence>
<evidence type="ECO:0000313" key="2">
    <source>
        <dbReference type="EMBL" id="OLP81370.1"/>
    </source>
</evidence>
<feature type="region of interest" description="Disordered" evidence="1">
    <location>
        <begin position="664"/>
        <end position="692"/>
    </location>
</feature>
<feature type="compositionally biased region" description="Basic and acidic residues" evidence="1">
    <location>
        <begin position="226"/>
        <end position="240"/>
    </location>
</feature>
<evidence type="ECO:0000256" key="1">
    <source>
        <dbReference type="SAM" id="MobiDB-lite"/>
    </source>
</evidence>
<name>A0A1Q9CEM1_SYMMI</name>
<dbReference type="Proteomes" id="UP000186817">
    <property type="component" value="Unassembled WGS sequence"/>
</dbReference>
<gene>
    <name evidence="2" type="ORF">AK812_SmicGene38097</name>
</gene>
<feature type="compositionally biased region" description="Acidic residues" evidence="1">
    <location>
        <begin position="477"/>
        <end position="487"/>
    </location>
</feature>
<feature type="compositionally biased region" description="Basic and acidic residues" evidence="1">
    <location>
        <begin position="664"/>
        <end position="685"/>
    </location>
</feature>
<reference evidence="2 3" key="1">
    <citation type="submission" date="2016-02" db="EMBL/GenBank/DDBJ databases">
        <title>Genome analysis of coral dinoflagellate symbionts highlights evolutionary adaptations to a symbiotic lifestyle.</title>
        <authorList>
            <person name="Aranda M."/>
            <person name="Li Y."/>
            <person name="Liew Y.J."/>
            <person name="Baumgarten S."/>
            <person name="Simakov O."/>
            <person name="Wilson M."/>
            <person name="Piel J."/>
            <person name="Ashoor H."/>
            <person name="Bougouffa S."/>
            <person name="Bajic V.B."/>
            <person name="Ryu T."/>
            <person name="Ravasi T."/>
            <person name="Bayer T."/>
            <person name="Micklem G."/>
            <person name="Kim H."/>
            <person name="Bhak J."/>
            <person name="Lajeunesse T.C."/>
            <person name="Voolstra C.R."/>
        </authorList>
    </citation>
    <scope>NUCLEOTIDE SEQUENCE [LARGE SCALE GENOMIC DNA]</scope>
    <source>
        <strain evidence="2 3">CCMP2467</strain>
    </source>
</reference>
<dbReference type="EMBL" id="LSRX01001286">
    <property type="protein sequence ID" value="OLP81370.1"/>
    <property type="molecule type" value="Genomic_DNA"/>
</dbReference>
<feature type="region of interest" description="Disordered" evidence="1">
    <location>
        <begin position="472"/>
        <end position="542"/>
    </location>
</feature>
<accession>A0A1Q9CEM1</accession>
<protein>
    <submittedName>
        <fullName evidence="2">Uncharacterized protein</fullName>
    </submittedName>
</protein>
<evidence type="ECO:0000313" key="3">
    <source>
        <dbReference type="Proteomes" id="UP000186817"/>
    </source>
</evidence>
<dbReference type="Gene3D" id="3.30.420.10">
    <property type="entry name" value="Ribonuclease H-like superfamily/Ribonuclease H"/>
    <property type="match status" value="1"/>
</dbReference>
<proteinExistence type="predicted"/>
<organism evidence="2 3">
    <name type="scientific">Symbiodinium microadriaticum</name>
    <name type="common">Dinoflagellate</name>
    <name type="synonym">Zooxanthella microadriatica</name>
    <dbReference type="NCBI Taxonomy" id="2951"/>
    <lineage>
        <taxon>Eukaryota</taxon>
        <taxon>Sar</taxon>
        <taxon>Alveolata</taxon>
        <taxon>Dinophyceae</taxon>
        <taxon>Suessiales</taxon>
        <taxon>Symbiodiniaceae</taxon>
        <taxon>Symbiodinium</taxon>
    </lineage>
</organism>